<feature type="domain" description="Major facilitator superfamily (MFS) profile" evidence="4">
    <location>
        <begin position="160"/>
        <end position="361"/>
    </location>
</feature>
<name>A0AAQ4DJD8_AMBAM</name>
<keyword evidence="6" id="KW-1185">Reference proteome</keyword>
<dbReference type="PANTHER" id="PTHR11360">
    <property type="entry name" value="MONOCARBOXYLATE TRANSPORTER"/>
    <property type="match status" value="1"/>
</dbReference>
<feature type="transmembrane region" description="Helical" evidence="3">
    <location>
        <begin position="230"/>
        <end position="248"/>
    </location>
</feature>
<feature type="transmembrane region" description="Helical" evidence="3">
    <location>
        <begin position="318"/>
        <end position="340"/>
    </location>
</feature>
<dbReference type="EMBL" id="JARKHS020029950">
    <property type="protein sequence ID" value="KAK8762578.1"/>
    <property type="molecule type" value="Genomic_DNA"/>
</dbReference>
<evidence type="ECO:0000256" key="1">
    <source>
        <dbReference type="ARBA" id="ARBA00004141"/>
    </source>
</evidence>
<gene>
    <name evidence="5" type="ORF">V5799_026156</name>
</gene>
<evidence type="ECO:0000256" key="2">
    <source>
        <dbReference type="SAM" id="MobiDB-lite"/>
    </source>
</evidence>
<sequence length="361" mass="38730">MVPANVVVLNRYFDKYRASASGVSFAGAALSSALLPPFIGWLLDAYGLQGTMLIIGGLVLNVMAGAIVLHSTPTYPRAPQCTHWSSTSDSSDSVEQRGGLSGPASPGSKTLLTDLFSTDALLWESGIVVSALPHSGPKRPRPRPGVRPTAQVLGFLREPMFVVLMVTGMAYGYVFSTYLITIVDHAVGAAQASNEDGALLISAMAVGDFLSRLFAGYITDRRFITREQLLVVNFAIQGVCYVLLTRLASVAHMLVVALVFGLNNGGTITAMPVLLADYLGDHHLPLTYGLHRLTMGMATLFRPMLIGYFKDQHGSYNGLYYLVAGFCAFTVVLWSLIIAADSIKRLLFGRPNPEDAVAIPA</sequence>
<dbReference type="InterPro" id="IPR011701">
    <property type="entry name" value="MFS"/>
</dbReference>
<keyword evidence="3" id="KW-1133">Transmembrane helix</keyword>
<dbReference type="Proteomes" id="UP001321473">
    <property type="component" value="Unassembled WGS sequence"/>
</dbReference>
<dbReference type="Pfam" id="PF07690">
    <property type="entry name" value="MFS_1"/>
    <property type="match status" value="1"/>
</dbReference>
<feature type="region of interest" description="Disordered" evidence="2">
    <location>
        <begin position="79"/>
        <end position="106"/>
    </location>
</feature>
<dbReference type="InterPro" id="IPR050327">
    <property type="entry name" value="Proton-linked_MCT"/>
</dbReference>
<feature type="transmembrane region" description="Helical" evidence="3">
    <location>
        <begin position="49"/>
        <end position="69"/>
    </location>
</feature>
<dbReference type="SUPFAM" id="SSF103473">
    <property type="entry name" value="MFS general substrate transporter"/>
    <property type="match status" value="1"/>
</dbReference>
<dbReference type="InterPro" id="IPR020846">
    <property type="entry name" value="MFS_dom"/>
</dbReference>
<evidence type="ECO:0000256" key="3">
    <source>
        <dbReference type="SAM" id="Phobius"/>
    </source>
</evidence>
<evidence type="ECO:0000313" key="6">
    <source>
        <dbReference type="Proteomes" id="UP001321473"/>
    </source>
</evidence>
<dbReference type="GO" id="GO:0016020">
    <property type="term" value="C:membrane"/>
    <property type="evidence" value="ECO:0007669"/>
    <property type="project" value="UniProtKB-SubCell"/>
</dbReference>
<dbReference type="PANTHER" id="PTHR11360:SF303">
    <property type="entry name" value="MAJOR FACILITATOR SUPERFAMILY (MFS) PROFILE DOMAIN-CONTAINING PROTEIN"/>
    <property type="match status" value="1"/>
</dbReference>
<comment type="caution">
    <text evidence="5">The sequence shown here is derived from an EMBL/GenBank/DDBJ whole genome shotgun (WGS) entry which is preliminary data.</text>
</comment>
<reference evidence="5 6" key="1">
    <citation type="journal article" date="2023" name="Arcadia Sci">
        <title>De novo assembly of a long-read Amblyomma americanum tick genome.</title>
        <authorList>
            <person name="Chou S."/>
            <person name="Poskanzer K.E."/>
            <person name="Rollins M."/>
            <person name="Thuy-Boun P.S."/>
        </authorList>
    </citation>
    <scope>NUCLEOTIDE SEQUENCE [LARGE SCALE GENOMIC DNA]</scope>
    <source>
        <strain evidence="5">F_SG_1</strain>
        <tissue evidence="5">Salivary glands</tissue>
    </source>
</reference>
<feature type="transmembrane region" description="Helical" evidence="3">
    <location>
        <begin position="198"/>
        <end position="218"/>
    </location>
</feature>
<keyword evidence="3" id="KW-0812">Transmembrane</keyword>
<dbReference type="InterPro" id="IPR036259">
    <property type="entry name" value="MFS_trans_sf"/>
</dbReference>
<protein>
    <recommendedName>
        <fullName evidence="4">Major facilitator superfamily (MFS) profile domain-containing protein</fullName>
    </recommendedName>
</protein>
<evidence type="ECO:0000259" key="4">
    <source>
        <dbReference type="PROSITE" id="PS50850"/>
    </source>
</evidence>
<feature type="transmembrane region" description="Helical" evidence="3">
    <location>
        <begin position="20"/>
        <end position="43"/>
    </location>
</feature>
<dbReference type="PROSITE" id="PS50850">
    <property type="entry name" value="MFS"/>
    <property type="match status" value="1"/>
</dbReference>
<organism evidence="5 6">
    <name type="scientific">Amblyomma americanum</name>
    <name type="common">Lone star tick</name>
    <dbReference type="NCBI Taxonomy" id="6943"/>
    <lineage>
        <taxon>Eukaryota</taxon>
        <taxon>Metazoa</taxon>
        <taxon>Ecdysozoa</taxon>
        <taxon>Arthropoda</taxon>
        <taxon>Chelicerata</taxon>
        <taxon>Arachnida</taxon>
        <taxon>Acari</taxon>
        <taxon>Parasitiformes</taxon>
        <taxon>Ixodida</taxon>
        <taxon>Ixodoidea</taxon>
        <taxon>Ixodidae</taxon>
        <taxon>Amblyomminae</taxon>
        <taxon>Amblyomma</taxon>
    </lineage>
</organism>
<proteinExistence type="predicted"/>
<dbReference type="AlphaFoldDB" id="A0AAQ4DJD8"/>
<dbReference type="GO" id="GO:0008028">
    <property type="term" value="F:monocarboxylic acid transmembrane transporter activity"/>
    <property type="evidence" value="ECO:0007669"/>
    <property type="project" value="TreeGrafter"/>
</dbReference>
<accession>A0AAQ4DJD8</accession>
<evidence type="ECO:0000313" key="5">
    <source>
        <dbReference type="EMBL" id="KAK8762578.1"/>
    </source>
</evidence>
<feature type="transmembrane region" description="Helical" evidence="3">
    <location>
        <begin position="161"/>
        <end position="183"/>
    </location>
</feature>
<keyword evidence="3" id="KW-0472">Membrane</keyword>
<comment type="subcellular location">
    <subcellularLocation>
        <location evidence="1">Membrane</location>
        <topology evidence="1">Multi-pass membrane protein</topology>
    </subcellularLocation>
</comment>
<feature type="transmembrane region" description="Helical" evidence="3">
    <location>
        <begin position="288"/>
        <end position="306"/>
    </location>
</feature>
<feature type="transmembrane region" description="Helical" evidence="3">
    <location>
        <begin position="254"/>
        <end position="276"/>
    </location>
</feature>
<dbReference type="Gene3D" id="1.20.1250.20">
    <property type="entry name" value="MFS general substrate transporter like domains"/>
    <property type="match status" value="2"/>
</dbReference>